<evidence type="ECO:0000313" key="4">
    <source>
        <dbReference type="Proteomes" id="UP000276309"/>
    </source>
</evidence>
<dbReference type="NCBIfam" id="TIGR04390">
    <property type="entry name" value="OMP_YaiO_dom"/>
    <property type="match status" value="1"/>
</dbReference>
<dbReference type="AlphaFoldDB" id="A0A3G2LBU7"/>
<dbReference type="KEGG" id="emar:D1013_12120"/>
<name>A0A3G2LBU7_9FLAO</name>
<feature type="region of interest" description="Disordered" evidence="1">
    <location>
        <begin position="159"/>
        <end position="178"/>
    </location>
</feature>
<dbReference type="InterPro" id="IPR011990">
    <property type="entry name" value="TPR-like_helical_dom_sf"/>
</dbReference>
<accession>A0A3G2LBU7</accession>
<dbReference type="Pfam" id="PF14559">
    <property type="entry name" value="TPR_19"/>
    <property type="match status" value="1"/>
</dbReference>
<organism evidence="3 4">
    <name type="scientific">Euzebyella marina</name>
    <dbReference type="NCBI Taxonomy" id="1761453"/>
    <lineage>
        <taxon>Bacteria</taxon>
        <taxon>Pseudomonadati</taxon>
        <taxon>Bacteroidota</taxon>
        <taxon>Flavobacteriia</taxon>
        <taxon>Flavobacteriales</taxon>
        <taxon>Flavobacteriaceae</taxon>
        <taxon>Euzebyella</taxon>
    </lineage>
</organism>
<gene>
    <name evidence="3" type="primary">yaiO</name>
    <name evidence="3" type="ORF">D1013_12120</name>
</gene>
<dbReference type="Proteomes" id="UP000276309">
    <property type="component" value="Chromosome"/>
</dbReference>
<feature type="domain" description="YaiO beta-barrel" evidence="2">
    <location>
        <begin position="194"/>
        <end position="365"/>
    </location>
</feature>
<dbReference type="Gene3D" id="1.25.40.10">
    <property type="entry name" value="Tetratricopeptide repeat domain"/>
    <property type="match status" value="1"/>
</dbReference>
<reference evidence="3 4" key="1">
    <citation type="submission" date="2018-08" db="EMBL/GenBank/DDBJ databases">
        <title>The reduced genetic potential of extracellular carbohydrate catabolism in Euzebyella marina RN62, a Flavobacteriia bacterium isolated from the hadal water.</title>
        <authorList>
            <person name="Xue C."/>
        </authorList>
    </citation>
    <scope>NUCLEOTIDE SEQUENCE [LARGE SCALE GENOMIC DNA]</scope>
    <source>
        <strain evidence="3 4">RN62</strain>
    </source>
</reference>
<protein>
    <submittedName>
        <fullName evidence="3">YaiO family outer membrane beta-barrel protein</fullName>
    </submittedName>
</protein>
<proteinExistence type="predicted"/>
<evidence type="ECO:0000259" key="2">
    <source>
        <dbReference type="Pfam" id="PF19413"/>
    </source>
</evidence>
<sequence length="435" mass="49257">MASLLLLFISIGSAQDLALNDQTTPSYENAYGLAYEGNHKSAKDILIKVIAEKPDDSKARVLLGNTYSWDGEYDQARIEFNKVTSSDKYDKAAWSGAIKNELYAKNELIALGLANKALSFINNDSELDRLKKIAEQRINQTEYPEKGWYNVDSSISSVKKSNKKGEEEMTEPEDETAEKELIKNSNEAQNDVFNNRFDIRNAVTVFDQRYDPMIYTSISYRRQTMAGSIIPRLNYSNRLGKNGLQYDLDFYPKFSKRFYAYLNYGYSNSSIYPKHKFGGDLYVNLPGAIEFSAGGRHITFASGNVGVITNSLGHYRGNYYFSLRSYITPKPNNLTKFSGNLLVRKYLKDAENYFGLNVGMGYSPELRQIISGDELLAETLLYVESQRLSLEYQFTGKNNQNAYRANLGATRQELAFAAGKFFYGISAGITYQVKF</sequence>
<dbReference type="EMBL" id="CP032050">
    <property type="protein sequence ID" value="AYN69725.1"/>
    <property type="molecule type" value="Genomic_DNA"/>
</dbReference>
<dbReference type="OrthoDB" id="742239at2"/>
<evidence type="ECO:0000313" key="3">
    <source>
        <dbReference type="EMBL" id="AYN69725.1"/>
    </source>
</evidence>
<dbReference type="Pfam" id="PF19413">
    <property type="entry name" value="YaiO"/>
    <property type="match status" value="1"/>
</dbReference>
<feature type="compositionally biased region" description="Acidic residues" evidence="1">
    <location>
        <begin position="168"/>
        <end position="177"/>
    </location>
</feature>
<dbReference type="SUPFAM" id="SSF48452">
    <property type="entry name" value="TPR-like"/>
    <property type="match status" value="1"/>
</dbReference>
<dbReference type="InterPro" id="IPR030887">
    <property type="entry name" value="Beta-barrel_YaiO"/>
</dbReference>
<evidence type="ECO:0000256" key="1">
    <source>
        <dbReference type="SAM" id="MobiDB-lite"/>
    </source>
</evidence>
<keyword evidence="4" id="KW-1185">Reference proteome</keyword>